<proteinExistence type="predicted"/>
<evidence type="ECO:0000313" key="3">
    <source>
        <dbReference type="Proteomes" id="UP000235388"/>
    </source>
</evidence>
<reference evidence="2 3" key="1">
    <citation type="submission" date="2017-11" db="EMBL/GenBank/DDBJ databases">
        <title>De novo assembly and phasing of dikaryotic genomes from two isolates of Puccinia coronata f. sp. avenae, the causal agent of oat crown rust.</title>
        <authorList>
            <person name="Miller M.E."/>
            <person name="Zhang Y."/>
            <person name="Omidvar V."/>
            <person name="Sperschneider J."/>
            <person name="Schwessinger B."/>
            <person name="Raley C."/>
            <person name="Palmer J.M."/>
            <person name="Garnica D."/>
            <person name="Upadhyaya N."/>
            <person name="Rathjen J."/>
            <person name="Taylor J.M."/>
            <person name="Park R.F."/>
            <person name="Dodds P.N."/>
            <person name="Hirsch C.D."/>
            <person name="Kianian S.F."/>
            <person name="Figueroa M."/>
        </authorList>
    </citation>
    <scope>NUCLEOTIDE SEQUENCE [LARGE SCALE GENOMIC DNA]</scope>
    <source>
        <strain evidence="2">12NC29</strain>
    </source>
</reference>
<feature type="non-terminal residue" evidence="2">
    <location>
        <position position="52"/>
    </location>
</feature>
<dbReference type="EMBL" id="PGCJ01000040">
    <property type="protein sequence ID" value="PLW54861.1"/>
    <property type="molecule type" value="Genomic_DNA"/>
</dbReference>
<comment type="caution">
    <text evidence="2">The sequence shown here is derived from an EMBL/GenBank/DDBJ whole genome shotgun (WGS) entry which is preliminary data.</text>
</comment>
<dbReference type="AlphaFoldDB" id="A0A2N5VXY7"/>
<sequence>MTSGGSPLGIASKFNPPIRGRADTRPLSTRPLDFRVTIIYRNSGNDEAVWAS</sequence>
<evidence type="ECO:0000313" key="2">
    <source>
        <dbReference type="EMBL" id="PLW54861.1"/>
    </source>
</evidence>
<dbReference type="Proteomes" id="UP000235388">
    <property type="component" value="Unassembled WGS sequence"/>
</dbReference>
<keyword evidence="3" id="KW-1185">Reference proteome</keyword>
<accession>A0A2N5VXY7</accession>
<evidence type="ECO:0000256" key="1">
    <source>
        <dbReference type="SAM" id="MobiDB-lite"/>
    </source>
</evidence>
<feature type="region of interest" description="Disordered" evidence="1">
    <location>
        <begin position="1"/>
        <end position="27"/>
    </location>
</feature>
<gene>
    <name evidence="2" type="ORF">PCANC_05714</name>
</gene>
<protein>
    <submittedName>
        <fullName evidence="2">Uncharacterized protein</fullName>
    </submittedName>
</protein>
<name>A0A2N5VXY7_9BASI</name>
<organism evidence="2 3">
    <name type="scientific">Puccinia coronata f. sp. avenae</name>
    <dbReference type="NCBI Taxonomy" id="200324"/>
    <lineage>
        <taxon>Eukaryota</taxon>
        <taxon>Fungi</taxon>
        <taxon>Dikarya</taxon>
        <taxon>Basidiomycota</taxon>
        <taxon>Pucciniomycotina</taxon>
        <taxon>Pucciniomycetes</taxon>
        <taxon>Pucciniales</taxon>
        <taxon>Pucciniaceae</taxon>
        <taxon>Puccinia</taxon>
    </lineage>
</organism>